<evidence type="ECO:0000313" key="2">
    <source>
        <dbReference type="EMBL" id="WBP89929.1"/>
    </source>
</evidence>
<feature type="signal peptide" evidence="1">
    <location>
        <begin position="1"/>
        <end position="31"/>
    </location>
</feature>
<sequence length="217" mass="22246">MFRTARMARSAPSTRTAMAAALAALALTTLAATAPAGATPSAETATTTATATTATTARVNGSARIHYALNPTDEMWFTIDAEGAPYTHPVPGVPTGLPTDARGTVHFSHRVAKSGDVRQADATVDCLATGGPVATLTAVITKSDAMPVGQRIGLSIYDAHGHGKDRLGFSWGVGNMDLDQDGSPYQPVVGTCMALAPFAPVTSGNFTVHPVELSEAP</sequence>
<keyword evidence="1" id="KW-0732">Signal</keyword>
<dbReference type="RefSeq" id="WP_270148430.1">
    <property type="nucleotide sequence ID" value="NZ_CP115450.1"/>
</dbReference>
<organism evidence="2 3">
    <name type="scientific">Kitasatospora cathayae</name>
    <dbReference type="NCBI Taxonomy" id="3004092"/>
    <lineage>
        <taxon>Bacteria</taxon>
        <taxon>Bacillati</taxon>
        <taxon>Actinomycetota</taxon>
        <taxon>Actinomycetes</taxon>
        <taxon>Kitasatosporales</taxon>
        <taxon>Streptomycetaceae</taxon>
        <taxon>Kitasatospora</taxon>
    </lineage>
</organism>
<dbReference type="Proteomes" id="UP001212821">
    <property type="component" value="Chromosome"/>
</dbReference>
<proteinExistence type="predicted"/>
<gene>
    <name evidence="2" type="ORF">O1G21_31520</name>
</gene>
<evidence type="ECO:0000313" key="3">
    <source>
        <dbReference type="Proteomes" id="UP001212821"/>
    </source>
</evidence>
<feature type="chain" id="PRO_5045229468" description="Repetin" evidence="1">
    <location>
        <begin position="32"/>
        <end position="217"/>
    </location>
</feature>
<dbReference type="EMBL" id="CP115450">
    <property type="protein sequence ID" value="WBP89929.1"/>
    <property type="molecule type" value="Genomic_DNA"/>
</dbReference>
<name>A0ABY7QBT4_9ACTN</name>
<evidence type="ECO:0008006" key="4">
    <source>
        <dbReference type="Google" id="ProtNLM"/>
    </source>
</evidence>
<evidence type="ECO:0000256" key="1">
    <source>
        <dbReference type="SAM" id="SignalP"/>
    </source>
</evidence>
<protein>
    <recommendedName>
        <fullName evidence="4">Repetin</fullName>
    </recommendedName>
</protein>
<reference evidence="3" key="1">
    <citation type="submission" date="2022-12" db="EMBL/GenBank/DDBJ databases">
        <authorList>
            <person name="Mo P."/>
        </authorList>
    </citation>
    <scope>NUCLEOTIDE SEQUENCE [LARGE SCALE GENOMIC DNA]</scope>
    <source>
        <strain evidence="3">HUAS 3-15</strain>
    </source>
</reference>
<keyword evidence="3" id="KW-1185">Reference proteome</keyword>
<accession>A0ABY7QBT4</accession>